<protein>
    <recommendedName>
        <fullName evidence="1">F-box domain-containing protein</fullName>
    </recommendedName>
</protein>
<accession>A0A9W4K3G3</accession>
<organism evidence="2 3">
    <name type="scientific">Penicillium salamii</name>
    <dbReference type="NCBI Taxonomy" id="1612424"/>
    <lineage>
        <taxon>Eukaryota</taxon>
        <taxon>Fungi</taxon>
        <taxon>Dikarya</taxon>
        <taxon>Ascomycota</taxon>
        <taxon>Pezizomycotina</taxon>
        <taxon>Eurotiomycetes</taxon>
        <taxon>Eurotiomycetidae</taxon>
        <taxon>Eurotiales</taxon>
        <taxon>Aspergillaceae</taxon>
        <taxon>Penicillium</taxon>
    </lineage>
</organism>
<evidence type="ECO:0000259" key="1">
    <source>
        <dbReference type="PROSITE" id="PS50181"/>
    </source>
</evidence>
<dbReference type="InterPro" id="IPR036047">
    <property type="entry name" value="F-box-like_dom_sf"/>
</dbReference>
<evidence type="ECO:0000313" key="3">
    <source>
        <dbReference type="Proteomes" id="UP001152592"/>
    </source>
</evidence>
<dbReference type="SUPFAM" id="SSF81383">
    <property type="entry name" value="F-box domain"/>
    <property type="match status" value="1"/>
</dbReference>
<evidence type="ECO:0000313" key="2">
    <source>
        <dbReference type="EMBL" id="CAG8428019.1"/>
    </source>
</evidence>
<dbReference type="PROSITE" id="PS50181">
    <property type="entry name" value="FBOX"/>
    <property type="match status" value="1"/>
</dbReference>
<feature type="domain" description="F-box" evidence="1">
    <location>
        <begin position="113"/>
        <end position="164"/>
    </location>
</feature>
<dbReference type="AlphaFoldDB" id="A0A9W4K3G3"/>
<gene>
    <name evidence="2" type="ORF">PSALAMII_LOCUS10535</name>
</gene>
<dbReference type="Proteomes" id="UP001152592">
    <property type="component" value="Unassembled WGS sequence"/>
</dbReference>
<reference evidence="2" key="1">
    <citation type="submission" date="2021-07" db="EMBL/GenBank/DDBJ databases">
        <authorList>
            <person name="Branca A.L. A."/>
        </authorList>
    </citation>
    <scope>NUCLEOTIDE SEQUENCE</scope>
</reference>
<proteinExistence type="predicted"/>
<name>A0A9W4K3G3_9EURO</name>
<comment type="caution">
    <text evidence="2">The sequence shown here is derived from an EMBL/GenBank/DDBJ whole genome shotgun (WGS) entry which is preliminary data.</text>
</comment>
<sequence length="413" mass="46940">MATTNANSDDTATEHTKLTTLSFPFDTMGNMEKHSRLFRSFFHRNQCHNDKGEQYYLLTDDEKEAHQSCGTTRSIAAHGVKLKQVCLKSKLYAARLWTKIPLLSSLFSWIRRKNLILSLPDDVLVKIHEELPIIDAVCLALTCKQLSNLFAATLKEKDFEFPRYWAPSLIRSCSRYAGIVDICPCAAWTIRDRDRAVKLLKSSSPSGTQFGPFVFESEGRPRLEHTCHLGSNEKYDADVAISIYIDTSNYLLVHAKYVLRLTLLYASILVEPLFSCPHFNLAGSSTSSPISDCPSCLATISRESITENNRTKVLFEVTRDLGSCESSDDSCWLKNCRLTGNKIWDATAQWLVKRALFTWFKNTDNRTKGPCHRNSERFMKVTIGLGHGYMASNNWTCKDACKEHMQELMTARW</sequence>
<dbReference type="OrthoDB" id="242910at2759"/>
<dbReference type="InterPro" id="IPR001810">
    <property type="entry name" value="F-box_dom"/>
</dbReference>
<dbReference type="EMBL" id="CAJVPD010000295">
    <property type="protein sequence ID" value="CAG8428019.1"/>
    <property type="molecule type" value="Genomic_DNA"/>
</dbReference>
<dbReference type="Pfam" id="PF00646">
    <property type="entry name" value="F-box"/>
    <property type="match status" value="1"/>
</dbReference>